<dbReference type="OrthoDB" id="5399138at2759"/>
<evidence type="ECO:0000256" key="7">
    <source>
        <dbReference type="SAM" id="MobiDB-lite"/>
    </source>
</evidence>
<dbReference type="KEGG" id="ani:ANIA_04621"/>
<keyword evidence="3" id="KW-0813">Transport</keyword>
<dbReference type="GO" id="GO:0005351">
    <property type="term" value="F:carbohydrate:proton symporter activity"/>
    <property type="evidence" value="ECO:0000318"/>
    <property type="project" value="GO_Central"/>
</dbReference>
<dbReference type="Pfam" id="PF00083">
    <property type="entry name" value="Sugar_tr"/>
    <property type="match status" value="1"/>
</dbReference>
<feature type="transmembrane region" description="Helical" evidence="8">
    <location>
        <begin position="81"/>
        <end position="98"/>
    </location>
</feature>
<feature type="transmembrane region" description="Helical" evidence="8">
    <location>
        <begin position="298"/>
        <end position="318"/>
    </location>
</feature>
<dbReference type="PRINTS" id="PR00171">
    <property type="entry name" value="SUGRTRNSPORT"/>
</dbReference>
<dbReference type="SUPFAM" id="SSF103473">
    <property type="entry name" value="MFS general substrate transporter"/>
    <property type="match status" value="1"/>
</dbReference>
<dbReference type="eggNOG" id="KOG0254">
    <property type="taxonomic scope" value="Eukaryota"/>
</dbReference>
<name>Q5B4A9_EMENI</name>
<feature type="transmembrane region" description="Helical" evidence="8">
    <location>
        <begin position="49"/>
        <end position="69"/>
    </location>
</feature>
<dbReference type="EMBL" id="BN001303">
    <property type="protein sequence ID" value="CBF77131.1"/>
    <property type="molecule type" value="Genomic_DNA"/>
</dbReference>
<dbReference type="InterPro" id="IPR020846">
    <property type="entry name" value="MFS_dom"/>
</dbReference>
<dbReference type="PROSITE" id="PS00217">
    <property type="entry name" value="SUGAR_TRANSPORT_2"/>
    <property type="match status" value="1"/>
</dbReference>
<keyword evidence="6 8" id="KW-0472">Membrane</keyword>
<dbReference type="PANTHER" id="PTHR48022">
    <property type="entry name" value="PLASTIDIC GLUCOSE TRANSPORTER 4"/>
    <property type="match status" value="1"/>
</dbReference>
<protein>
    <recommendedName>
        <fullName evidence="9">Major facilitator superfamily (MFS) profile domain-containing protein</fullName>
    </recommendedName>
</protein>
<evidence type="ECO:0000256" key="2">
    <source>
        <dbReference type="ARBA" id="ARBA00010992"/>
    </source>
</evidence>
<evidence type="ECO:0000259" key="9">
    <source>
        <dbReference type="PROSITE" id="PS50850"/>
    </source>
</evidence>
<sequence length="447" mass="48565">MISVSPTVKVLLIAGHVSLTGLLYGLDTGSIDVITQMTQFNASIGYLSSIQQGVYVASILLSSSVSSLTSGRVSDRISRRYGILIGNVISLLGTVISACSPNFASLIVASLVTGAGMGQDISVTTVYLVEIAPVAIRGVAACLLQTCVVFGIMTGYFIAFGSSNIAGNSWSWIVPFIVQAVVAAVLSLGMVLVPFSPSWLAQIGRNNDAKKVLFKLRPVATVEAEFEEIRQSLDPEKQQQTASIKEIFKRKYRSRTVLGIFLKSFQQLTGIDVVLYYAPILFQQAGFTSQRASFLSSGTPLIIGGAAMAICFIVIGSLYARFGRTEGNKVALASDSAQWVVIVLIYFFVANFSRSWVCSFVPTRLAKRTVLSLWVLDRCRSNTLCLMPETKGHSLEHIERLFENVNERQRGNRNASENRQGNKKTGRRTKIEAEAMVVSLPTTLESA</sequence>
<keyword evidence="4 8" id="KW-0812">Transmembrane</keyword>
<dbReference type="InParanoid" id="Q5B4A9"/>
<evidence type="ECO:0000313" key="10">
    <source>
        <dbReference type="EMBL" id="CBF77131.1"/>
    </source>
</evidence>
<dbReference type="Proteomes" id="UP000000560">
    <property type="component" value="Chromosome III"/>
</dbReference>
<comment type="similarity">
    <text evidence="2">Belongs to the major facilitator superfamily. Sugar transporter (TC 2.A.1.1) family.</text>
</comment>
<dbReference type="PROSITE" id="PS50850">
    <property type="entry name" value="MFS"/>
    <property type="match status" value="1"/>
</dbReference>
<dbReference type="InterPro" id="IPR003663">
    <property type="entry name" value="Sugar/inositol_transpt"/>
</dbReference>
<feature type="transmembrane region" description="Helical" evidence="8">
    <location>
        <begin position="330"/>
        <end position="349"/>
    </location>
</feature>
<keyword evidence="11" id="KW-1185">Reference proteome</keyword>
<dbReference type="InterPro" id="IPR050360">
    <property type="entry name" value="MFS_Sugar_Transporters"/>
</dbReference>
<feature type="transmembrane region" description="Helical" evidence="8">
    <location>
        <begin position="141"/>
        <end position="160"/>
    </location>
</feature>
<proteinExistence type="inferred from homology"/>
<dbReference type="GO" id="GO:0016020">
    <property type="term" value="C:membrane"/>
    <property type="evidence" value="ECO:0000318"/>
    <property type="project" value="GO_Central"/>
</dbReference>
<dbReference type="GeneID" id="2872416"/>
<dbReference type="GO" id="GO:0008643">
    <property type="term" value="P:carbohydrate transport"/>
    <property type="evidence" value="ECO:0000318"/>
    <property type="project" value="GO_Central"/>
</dbReference>
<dbReference type="HOGENOM" id="CLU_001265_30_12_1"/>
<dbReference type="InterPro" id="IPR036259">
    <property type="entry name" value="MFS_trans_sf"/>
</dbReference>
<organism evidence="10 11">
    <name type="scientific">Emericella nidulans (strain FGSC A4 / ATCC 38163 / CBS 112.46 / NRRL 194 / M139)</name>
    <name type="common">Aspergillus nidulans</name>
    <dbReference type="NCBI Taxonomy" id="227321"/>
    <lineage>
        <taxon>Eukaryota</taxon>
        <taxon>Fungi</taxon>
        <taxon>Dikarya</taxon>
        <taxon>Ascomycota</taxon>
        <taxon>Pezizomycotina</taxon>
        <taxon>Eurotiomycetes</taxon>
        <taxon>Eurotiomycetidae</taxon>
        <taxon>Eurotiales</taxon>
        <taxon>Aspergillaceae</taxon>
        <taxon>Aspergillus</taxon>
        <taxon>Aspergillus subgen. Nidulantes</taxon>
    </lineage>
</organism>
<dbReference type="VEuPathDB" id="FungiDB:AN4621"/>
<feature type="transmembrane region" description="Helical" evidence="8">
    <location>
        <begin position="172"/>
        <end position="195"/>
    </location>
</feature>
<gene>
    <name evidence="10" type="ORF">ANIA_04621</name>
</gene>
<dbReference type="InterPro" id="IPR005828">
    <property type="entry name" value="MFS_sugar_transport-like"/>
</dbReference>
<feature type="region of interest" description="Disordered" evidence="7">
    <location>
        <begin position="409"/>
        <end position="428"/>
    </location>
</feature>
<dbReference type="OMA" id="ESHSAQW"/>
<dbReference type="Gene3D" id="1.20.1250.20">
    <property type="entry name" value="MFS general substrate transporter like domains"/>
    <property type="match status" value="1"/>
</dbReference>
<dbReference type="PANTHER" id="PTHR48022:SF20">
    <property type="entry name" value="MAJOR FACILITATOR SUPERFAMILY (MFS) PROFILE DOMAIN-CONTAINING PROTEIN-RELATED"/>
    <property type="match status" value="1"/>
</dbReference>
<evidence type="ECO:0000256" key="8">
    <source>
        <dbReference type="SAM" id="Phobius"/>
    </source>
</evidence>
<evidence type="ECO:0000256" key="1">
    <source>
        <dbReference type="ARBA" id="ARBA00004141"/>
    </source>
</evidence>
<evidence type="ECO:0000256" key="3">
    <source>
        <dbReference type="ARBA" id="ARBA00022448"/>
    </source>
</evidence>
<dbReference type="InterPro" id="IPR005829">
    <property type="entry name" value="Sugar_transporter_CS"/>
</dbReference>
<accession>C8V7R7</accession>
<evidence type="ECO:0000256" key="5">
    <source>
        <dbReference type="ARBA" id="ARBA00022989"/>
    </source>
</evidence>
<reference evidence="11" key="1">
    <citation type="journal article" date="2005" name="Nature">
        <title>Sequencing of Aspergillus nidulans and comparative analysis with A. fumigatus and A. oryzae.</title>
        <authorList>
            <person name="Galagan J.E."/>
            <person name="Calvo S.E."/>
            <person name="Cuomo C."/>
            <person name="Ma L.J."/>
            <person name="Wortman J.R."/>
            <person name="Batzoglou S."/>
            <person name="Lee S.I."/>
            <person name="Basturkmen M."/>
            <person name="Spevak C.C."/>
            <person name="Clutterbuck J."/>
            <person name="Kapitonov V."/>
            <person name="Jurka J."/>
            <person name="Scazzocchio C."/>
            <person name="Farman M."/>
            <person name="Butler J."/>
            <person name="Purcell S."/>
            <person name="Harris S."/>
            <person name="Braus G.H."/>
            <person name="Draht O."/>
            <person name="Busch S."/>
            <person name="D'Enfert C."/>
            <person name="Bouchier C."/>
            <person name="Goldman G.H."/>
            <person name="Bell-Pedersen D."/>
            <person name="Griffiths-Jones S."/>
            <person name="Doonan J.H."/>
            <person name="Yu J."/>
            <person name="Vienken K."/>
            <person name="Pain A."/>
            <person name="Freitag M."/>
            <person name="Selker E.U."/>
            <person name="Archer D.B."/>
            <person name="Penalva M.A."/>
            <person name="Oakley B.R."/>
            <person name="Momany M."/>
            <person name="Tanaka T."/>
            <person name="Kumagai T."/>
            <person name="Asai K."/>
            <person name="Machida M."/>
            <person name="Nierman W.C."/>
            <person name="Denning D.W."/>
            <person name="Caddick M."/>
            <person name="Hynes M."/>
            <person name="Paoletti M."/>
            <person name="Fischer R."/>
            <person name="Miller B."/>
            <person name="Dyer P."/>
            <person name="Sachs M.S."/>
            <person name="Osmani S.A."/>
            <person name="Birren B.W."/>
        </authorList>
    </citation>
    <scope>NUCLEOTIDE SEQUENCE [LARGE SCALE GENOMIC DNA]</scope>
    <source>
        <strain evidence="11">FGSC A4 / ATCC 38163 / CBS 112.46 / NRRL 194 / M139</strain>
    </source>
</reference>
<evidence type="ECO:0000256" key="6">
    <source>
        <dbReference type="ARBA" id="ARBA00023136"/>
    </source>
</evidence>
<feature type="transmembrane region" description="Helical" evidence="8">
    <location>
        <begin position="104"/>
        <end position="129"/>
    </location>
</feature>
<accession>Q5B4A9</accession>
<reference evidence="11" key="2">
    <citation type="journal article" date="2009" name="Fungal Genet. Biol.">
        <title>The 2008 update of the Aspergillus nidulans genome annotation: a community effort.</title>
        <authorList>
            <person name="Wortman J.R."/>
            <person name="Gilsenan J.M."/>
            <person name="Joardar V."/>
            <person name="Deegan J."/>
            <person name="Clutterbuck J."/>
            <person name="Andersen M.R."/>
            <person name="Archer D."/>
            <person name="Bencina M."/>
            <person name="Braus G."/>
            <person name="Coutinho P."/>
            <person name="von Dohren H."/>
            <person name="Doonan J."/>
            <person name="Driessen A.J."/>
            <person name="Durek P."/>
            <person name="Espeso E."/>
            <person name="Fekete E."/>
            <person name="Flipphi M."/>
            <person name="Estrada C.G."/>
            <person name="Geysens S."/>
            <person name="Goldman G."/>
            <person name="de Groot P.W."/>
            <person name="Hansen K."/>
            <person name="Harris S.D."/>
            <person name="Heinekamp T."/>
            <person name="Helmstaedt K."/>
            <person name="Henrissat B."/>
            <person name="Hofmann G."/>
            <person name="Homan T."/>
            <person name="Horio T."/>
            <person name="Horiuchi H."/>
            <person name="James S."/>
            <person name="Jones M."/>
            <person name="Karaffa L."/>
            <person name="Karanyi Z."/>
            <person name="Kato M."/>
            <person name="Keller N."/>
            <person name="Kelly D.E."/>
            <person name="Kiel J.A."/>
            <person name="Kim J.M."/>
            <person name="van der Klei I.J."/>
            <person name="Klis F.M."/>
            <person name="Kovalchuk A."/>
            <person name="Krasevec N."/>
            <person name="Kubicek C.P."/>
            <person name="Liu B."/>
            <person name="Maccabe A."/>
            <person name="Meyer V."/>
            <person name="Mirabito P."/>
            <person name="Miskei M."/>
            <person name="Mos M."/>
            <person name="Mullins J."/>
            <person name="Nelson D.R."/>
            <person name="Nielsen J."/>
            <person name="Oakley B.R."/>
            <person name="Osmani S.A."/>
            <person name="Pakula T."/>
            <person name="Paszewski A."/>
            <person name="Paulsen I."/>
            <person name="Pilsyk S."/>
            <person name="Pocsi I."/>
            <person name="Punt P.J."/>
            <person name="Ram A.F."/>
            <person name="Ren Q."/>
            <person name="Robellet X."/>
            <person name="Robson G."/>
            <person name="Seiboth B."/>
            <person name="van Solingen P."/>
            <person name="Specht T."/>
            <person name="Sun J."/>
            <person name="Taheri-Talesh N."/>
            <person name="Takeshita N."/>
            <person name="Ussery D."/>
            <person name="vanKuyk P.A."/>
            <person name="Visser H."/>
            <person name="van de Vondervoort P.J."/>
            <person name="de Vries R.P."/>
            <person name="Walton J."/>
            <person name="Xiang X."/>
            <person name="Xiong Y."/>
            <person name="Zeng A.P."/>
            <person name="Brandt B.W."/>
            <person name="Cornell M.J."/>
            <person name="van den Hondel C.A."/>
            <person name="Visser J."/>
            <person name="Oliver S.G."/>
            <person name="Turner G."/>
        </authorList>
    </citation>
    <scope>GENOME REANNOTATION</scope>
    <source>
        <strain evidence="11">FGSC A4 / ATCC 38163 / CBS 112.46 / NRRL 194 / M139</strain>
    </source>
</reference>
<dbReference type="AlphaFoldDB" id="Q5B4A9"/>
<comment type="subcellular location">
    <subcellularLocation>
        <location evidence="1">Membrane</location>
        <topology evidence="1">Multi-pass membrane protein</topology>
    </subcellularLocation>
</comment>
<keyword evidence="5 8" id="KW-1133">Transmembrane helix</keyword>
<dbReference type="FunFam" id="1.20.1250.20:FF:000134">
    <property type="entry name" value="MFS sugar transporter protein"/>
    <property type="match status" value="1"/>
</dbReference>
<dbReference type="RefSeq" id="XP_662225.1">
    <property type="nucleotide sequence ID" value="XM_657133.1"/>
</dbReference>
<evidence type="ECO:0000313" key="11">
    <source>
        <dbReference type="Proteomes" id="UP000000560"/>
    </source>
</evidence>
<feature type="domain" description="Major facilitator superfamily (MFS) profile" evidence="9">
    <location>
        <begin position="13"/>
        <end position="447"/>
    </location>
</feature>
<evidence type="ECO:0000256" key="4">
    <source>
        <dbReference type="ARBA" id="ARBA00022692"/>
    </source>
</evidence>